<feature type="transmembrane region" description="Helical" evidence="2">
    <location>
        <begin position="919"/>
        <end position="939"/>
    </location>
</feature>
<protein>
    <submittedName>
        <fullName evidence="3">Uncharacterized protein</fullName>
    </submittedName>
</protein>
<feature type="transmembrane region" description="Helical" evidence="2">
    <location>
        <begin position="833"/>
        <end position="852"/>
    </location>
</feature>
<feature type="transmembrane region" description="Helical" evidence="2">
    <location>
        <begin position="1239"/>
        <end position="1258"/>
    </location>
</feature>
<feature type="transmembrane region" description="Helical" evidence="2">
    <location>
        <begin position="655"/>
        <end position="675"/>
    </location>
</feature>
<feature type="transmembrane region" description="Helical" evidence="2">
    <location>
        <begin position="537"/>
        <end position="555"/>
    </location>
</feature>
<feature type="transmembrane region" description="Helical" evidence="2">
    <location>
        <begin position="972"/>
        <end position="991"/>
    </location>
</feature>
<feature type="transmembrane region" description="Helical" evidence="2">
    <location>
        <begin position="245"/>
        <end position="263"/>
    </location>
</feature>
<feature type="transmembrane region" description="Helical" evidence="2">
    <location>
        <begin position="512"/>
        <end position="530"/>
    </location>
</feature>
<feature type="transmembrane region" description="Helical" evidence="2">
    <location>
        <begin position="294"/>
        <end position="313"/>
    </location>
</feature>
<evidence type="ECO:0000313" key="4">
    <source>
        <dbReference type="Proteomes" id="UP000548476"/>
    </source>
</evidence>
<name>A0A841FS44_9ACTN</name>
<sequence>MSMYPCPRCGAPSSPQRCASCGRGAEPLLTELSGVDATLRQNAQSVARLREQLRSTEETQVLLTAKRSRILARLSARSQELRNGPATPPVPAPPPPPPPVAPVATPSWELPGVVASAPRPPVPQQSAPIPYQPPAQPVYAQVPSAPKPRPETSGKAVQNTLLILGAILAAAAAISFTTVAWVTFGTGGRAAILGTITVITLLLPFVLKKRRLTATAETVSAVGLLLVVLDGVALWLLGLVDDVDAAVFVAGTAIAAAAFGLVYHRLSALLVPLYAVPVLGLLAALVAVGQETTTIGLVLLCAVALLATTAAVAGRDRIAATISGGLAAAAILGTVTYLTAHHAPEFVLIPALAAVAVTAVARRLPKSYRFGPLLVGVIATGLVCLLAFVQGLVAITVALGAGRLPEDAARNVPEQLWQVPVLFALLAVGEFTAPTHTRRHAVAVTAVTAMLVTAPGAFGIDWRVSVPALIAAAAAGAFGARHGSPAESGARLGGSAVVYVFALGLAVRDQVAITAALSTVVLVGVALHLLRRGSAHALPGALGLGVAAWALPGAIASGIDLTGLRPAYTAGIALAVAALAGLAAAVARPAPGKLTALPFAGAAAGLATTAVFVGNALTGAERFVAAGAVPLVLALSAAAVEATQPAAQRETTRRVAAAGAVLVLLAALTTIVYRLLPGFEVLTAVALAALIGLGVVLLPERVRSGPAIGAAIAGGIAATVAAAIAMAGAVVSAAAALPIWTADLGRWSQRLGEVRWLGWQPPIVLLVGAIAAAVLLRGALRHHVMLACAGFALLSAPVAWHLDWPVTPVLAMAGAVALGAAAAFPKLFGGHSLVRLGAGTLFALYALATSLATPMASLAATGAIAAACLLVAGLASGGRQALVGGVATAAGLLVLPAIAISAVVAVTEPDLPGGPLPERVGLLAAMGAASLGLLVTVLLRVGGSRNLPYATATVPVAATIAALASLPTGEPTRVYTALAALIGIAAALLQLPARDAARVRAALSAPALLVSAVAVSPVVLAPLALPYSWILAVWSRVPTSTVDGLSARPFGVDGDVADVAVLAAVALAVLLAVLGLAERRWMIPVAIGGLGAVLLAAPVALDLPWPTGPFTALAIAVVAGLTAGLGRDTRQSLICAVLAAVTGAPALAGSLATRPTTLAALGTATLAAYVVAFAGGDVGRRTAGHVLGGAALSGLTIAAGSAAGLPGGQIALGVLGVALVLLATASLLALRGGRPPQSYAAEVMAHLNLVPALAFAAAEDGVRPLATVFAVYGAMLGLYALRMDSGAVRRVYALVAAAGELLAYWLLLASADIGTVEAYTLPVAVIAIVGGGLELRKRPNLRSWVAYGPGLLALFAPTLAPVLVSTGDPLRRLALGVAALAVLLIGSLKRRQAPVVIGGTVLVLVALHELVLMWTLVPAWLPIAVAAVLLLVTGATFEQRRKDFRRLKAAVGGMR</sequence>
<feature type="transmembrane region" description="Helical" evidence="2">
    <location>
        <begin position="190"/>
        <end position="207"/>
    </location>
</feature>
<organism evidence="3 4">
    <name type="scientific">Phytomonospora endophytica</name>
    <dbReference type="NCBI Taxonomy" id="714109"/>
    <lineage>
        <taxon>Bacteria</taxon>
        <taxon>Bacillati</taxon>
        <taxon>Actinomycetota</taxon>
        <taxon>Actinomycetes</taxon>
        <taxon>Micromonosporales</taxon>
        <taxon>Micromonosporaceae</taxon>
        <taxon>Phytomonospora</taxon>
    </lineage>
</organism>
<accession>A0A841FS44</accession>
<feature type="region of interest" description="Disordered" evidence="1">
    <location>
        <begin position="78"/>
        <end position="152"/>
    </location>
</feature>
<feature type="transmembrane region" description="Helical" evidence="2">
    <location>
        <begin position="1183"/>
        <end position="1204"/>
    </location>
</feature>
<feature type="transmembrane region" description="Helical" evidence="2">
    <location>
        <begin position="1210"/>
        <end position="1230"/>
    </location>
</feature>
<comment type="caution">
    <text evidence="3">The sequence shown here is derived from an EMBL/GenBank/DDBJ whole genome shotgun (WGS) entry which is preliminary data.</text>
</comment>
<keyword evidence="2" id="KW-0472">Membrane</keyword>
<feature type="transmembrane region" description="Helical" evidence="2">
    <location>
        <begin position="681"/>
        <end position="698"/>
    </location>
</feature>
<feature type="transmembrane region" description="Helical" evidence="2">
    <location>
        <begin position="1345"/>
        <end position="1364"/>
    </location>
</feature>
<feature type="transmembrane region" description="Helical" evidence="2">
    <location>
        <begin position="440"/>
        <end position="458"/>
    </location>
</feature>
<feature type="transmembrane region" description="Helical" evidence="2">
    <location>
        <begin position="346"/>
        <end position="361"/>
    </location>
</feature>
<feature type="transmembrane region" description="Helical" evidence="2">
    <location>
        <begin position="1313"/>
        <end position="1333"/>
    </location>
</feature>
<feature type="transmembrane region" description="Helical" evidence="2">
    <location>
        <begin position="320"/>
        <end position="340"/>
    </location>
</feature>
<feature type="transmembrane region" description="Helical" evidence="2">
    <location>
        <begin position="1003"/>
        <end position="1025"/>
    </location>
</feature>
<keyword evidence="2" id="KW-1133">Transmembrane helix</keyword>
<feature type="transmembrane region" description="Helical" evidence="2">
    <location>
        <begin position="806"/>
        <end position="824"/>
    </location>
</feature>
<evidence type="ECO:0000313" key="3">
    <source>
        <dbReference type="EMBL" id="MBB6036372.1"/>
    </source>
</evidence>
<feature type="transmembrane region" description="Helical" evidence="2">
    <location>
        <begin position="1133"/>
        <end position="1152"/>
    </location>
</feature>
<feature type="transmembrane region" description="Helical" evidence="2">
    <location>
        <begin position="373"/>
        <end position="395"/>
    </location>
</feature>
<dbReference type="Proteomes" id="UP000548476">
    <property type="component" value="Unassembled WGS sequence"/>
</dbReference>
<feature type="transmembrane region" description="Helical" evidence="2">
    <location>
        <begin position="757"/>
        <end position="776"/>
    </location>
</feature>
<evidence type="ECO:0000256" key="1">
    <source>
        <dbReference type="SAM" id="MobiDB-lite"/>
    </source>
</evidence>
<feature type="transmembrane region" description="Helical" evidence="2">
    <location>
        <begin position="219"/>
        <end position="239"/>
    </location>
</feature>
<keyword evidence="2" id="KW-0812">Transmembrane</keyword>
<feature type="transmembrane region" description="Helical" evidence="2">
    <location>
        <begin position="1056"/>
        <end position="1074"/>
    </location>
</feature>
<dbReference type="NCBIfam" id="NF047321">
    <property type="entry name" value="SCO7613_CTERM"/>
    <property type="match status" value="1"/>
</dbReference>
<feature type="transmembrane region" description="Helical" evidence="2">
    <location>
        <begin position="1288"/>
        <end position="1307"/>
    </location>
</feature>
<feature type="transmembrane region" description="Helical" evidence="2">
    <location>
        <begin position="946"/>
        <end position="966"/>
    </location>
</feature>
<feature type="compositionally biased region" description="Pro residues" evidence="1">
    <location>
        <begin position="86"/>
        <end position="101"/>
    </location>
</feature>
<dbReference type="EMBL" id="JACHGT010000009">
    <property type="protein sequence ID" value="MBB6036372.1"/>
    <property type="molecule type" value="Genomic_DNA"/>
</dbReference>
<feature type="transmembrane region" description="Helical" evidence="2">
    <location>
        <begin position="1370"/>
        <end position="1388"/>
    </location>
</feature>
<reference evidence="3 4" key="1">
    <citation type="submission" date="2020-08" db="EMBL/GenBank/DDBJ databases">
        <title>Genomic Encyclopedia of Type Strains, Phase IV (KMG-IV): sequencing the most valuable type-strain genomes for metagenomic binning, comparative biology and taxonomic classification.</title>
        <authorList>
            <person name="Goeker M."/>
        </authorList>
    </citation>
    <scope>NUCLEOTIDE SEQUENCE [LARGE SCALE GENOMIC DNA]</scope>
    <source>
        <strain evidence="3 4">YIM 65646</strain>
    </source>
</reference>
<feature type="transmembrane region" description="Helical" evidence="2">
    <location>
        <begin position="783"/>
        <end position="800"/>
    </location>
</feature>
<proteinExistence type="predicted"/>
<feature type="transmembrane region" description="Helical" evidence="2">
    <location>
        <begin position="161"/>
        <end position="184"/>
    </location>
</feature>
<feature type="transmembrane region" description="Helical" evidence="2">
    <location>
        <begin position="710"/>
        <end position="737"/>
    </location>
</feature>
<feature type="transmembrane region" description="Helical" evidence="2">
    <location>
        <begin position="882"/>
        <end position="907"/>
    </location>
</feature>
<feature type="transmembrane region" description="Helical" evidence="2">
    <location>
        <begin position="1420"/>
        <end position="1437"/>
    </location>
</feature>
<feature type="transmembrane region" description="Helical" evidence="2">
    <location>
        <begin position="415"/>
        <end position="433"/>
    </location>
</feature>
<keyword evidence="4" id="KW-1185">Reference proteome</keyword>
<feature type="transmembrane region" description="Helical" evidence="2">
    <location>
        <begin position="623"/>
        <end position="643"/>
    </location>
</feature>
<feature type="transmembrane region" description="Helical" evidence="2">
    <location>
        <begin position="1158"/>
        <end position="1176"/>
    </location>
</feature>
<feature type="transmembrane region" description="Helical" evidence="2">
    <location>
        <begin position="270"/>
        <end position="288"/>
    </location>
</feature>
<feature type="transmembrane region" description="Helical" evidence="2">
    <location>
        <begin position="567"/>
        <end position="587"/>
    </location>
</feature>
<feature type="transmembrane region" description="Helical" evidence="2">
    <location>
        <begin position="1081"/>
        <end position="1101"/>
    </location>
</feature>
<dbReference type="InterPro" id="IPR058062">
    <property type="entry name" value="SCO7613_C"/>
</dbReference>
<feature type="transmembrane region" description="Helical" evidence="2">
    <location>
        <begin position="1264"/>
        <end position="1281"/>
    </location>
</feature>
<gene>
    <name evidence="3" type="ORF">HNR73_004243</name>
</gene>
<evidence type="ECO:0000256" key="2">
    <source>
        <dbReference type="SAM" id="Phobius"/>
    </source>
</evidence>
<feature type="transmembrane region" description="Helical" evidence="2">
    <location>
        <begin position="858"/>
        <end position="875"/>
    </location>
</feature>
<feature type="transmembrane region" description="Helical" evidence="2">
    <location>
        <begin position="1107"/>
        <end position="1126"/>
    </location>
</feature>
<feature type="transmembrane region" description="Helical" evidence="2">
    <location>
        <begin position="1395"/>
        <end position="1414"/>
    </location>
</feature>
<feature type="transmembrane region" description="Helical" evidence="2">
    <location>
        <begin position="594"/>
        <end position="617"/>
    </location>
</feature>